<dbReference type="AlphaFoldDB" id="A0AAU9T6J7"/>
<gene>
    <name evidence="3" type="ORF">TAV2_LOCUS22964</name>
</gene>
<organism evidence="3 4">
    <name type="scientific">Thlaspi arvense</name>
    <name type="common">Field penny-cress</name>
    <dbReference type="NCBI Taxonomy" id="13288"/>
    <lineage>
        <taxon>Eukaryota</taxon>
        <taxon>Viridiplantae</taxon>
        <taxon>Streptophyta</taxon>
        <taxon>Embryophyta</taxon>
        <taxon>Tracheophyta</taxon>
        <taxon>Spermatophyta</taxon>
        <taxon>Magnoliopsida</taxon>
        <taxon>eudicotyledons</taxon>
        <taxon>Gunneridae</taxon>
        <taxon>Pentapetalae</taxon>
        <taxon>rosids</taxon>
        <taxon>malvids</taxon>
        <taxon>Brassicales</taxon>
        <taxon>Brassicaceae</taxon>
        <taxon>Thlaspideae</taxon>
        <taxon>Thlaspi</taxon>
    </lineage>
</organism>
<dbReference type="EMBL" id="OU466863">
    <property type="protein sequence ID" value="CAH2078854.1"/>
    <property type="molecule type" value="Genomic_DNA"/>
</dbReference>
<dbReference type="Pfam" id="PF12697">
    <property type="entry name" value="Abhydrolase_6"/>
    <property type="match status" value="1"/>
</dbReference>
<dbReference type="InterPro" id="IPR045889">
    <property type="entry name" value="MES/HNL"/>
</dbReference>
<dbReference type="PANTHER" id="PTHR10992">
    <property type="entry name" value="METHYLESTERASE FAMILY MEMBER"/>
    <property type="match status" value="1"/>
</dbReference>
<dbReference type="InterPro" id="IPR029058">
    <property type="entry name" value="AB_hydrolase_fold"/>
</dbReference>
<dbReference type="GO" id="GO:0009694">
    <property type="term" value="P:jasmonic acid metabolic process"/>
    <property type="evidence" value="ECO:0007669"/>
    <property type="project" value="TreeGrafter"/>
</dbReference>
<dbReference type="Gene3D" id="3.40.50.1820">
    <property type="entry name" value="alpha/beta hydrolase"/>
    <property type="match status" value="1"/>
</dbReference>
<dbReference type="SUPFAM" id="SSF53474">
    <property type="entry name" value="alpha/beta-Hydrolases"/>
    <property type="match status" value="1"/>
</dbReference>
<dbReference type="FunFam" id="3.40.50.1820:FF:000025">
    <property type="entry name" value="putative methylesterase 11, chloroplastic"/>
    <property type="match status" value="1"/>
</dbReference>
<accession>A0AAU9T6J7</accession>
<dbReference type="GO" id="GO:0080031">
    <property type="term" value="F:methyl salicylate esterase activity"/>
    <property type="evidence" value="ECO:0007669"/>
    <property type="project" value="TreeGrafter"/>
</dbReference>
<evidence type="ECO:0000259" key="2">
    <source>
        <dbReference type="Pfam" id="PF12697"/>
    </source>
</evidence>
<dbReference type="GO" id="GO:0080032">
    <property type="term" value="F:methyl jasmonate esterase activity"/>
    <property type="evidence" value="ECO:0007669"/>
    <property type="project" value="TreeGrafter"/>
</dbReference>
<dbReference type="PANTHER" id="PTHR10992:SF1026">
    <property type="entry name" value="PFDCC METHYLESTERASE MES16"/>
    <property type="match status" value="1"/>
</dbReference>
<dbReference type="GO" id="GO:0009696">
    <property type="term" value="P:salicylic acid metabolic process"/>
    <property type="evidence" value="ECO:0007669"/>
    <property type="project" value="TreeGrafter"/>
</dbReference>
<evidence type="ECO:0000256" key="1">
    <source>
        <dbReference type="ARBA" id="ARBA00022801"/>
    </source>
</evidence>
<protein>
    <recommendedName>
        <fullName evidence="2">AB hydrolase-1 domain-containing protein</fullName>
    </recommendedName>
</protein>
<reference evidence="3 4" key="1">
    <citation type="submission" date="2022-03" db="EMBL/GenBank/DDBJ databases">
        <authorList>
            <person name="Nunn A."/>
            <person name="Chopra R."/>
            <person name="Nunn A."/>
            <person name="Contreras Garrido A."/>
        </authorList>
    </citation>
    <scope>NUCLEOTIDE SEQUENCE [LARGE SCALE GENOMIC DNA]</scope>
</reference>
<keyword evidence="4" id="KW-1185">Reference proteome</keyword>
<dbReference type="InterPro" id="IPR000073">
    <property type="entry name" value="AB_hydrolase_1"/>
</dbReference>
<feature type="domain" description="AB hydrolase-1" evidence="2">
    <location>
        <begin position="13"/>
        <end position="246"/>
    </location>
</feature>
<sequence>MGGDGGGDSVIHFVLVHGASHGSWCWYKLITLLVSAGFKATSVDLTGAGINLADPNSVFDFDHYNRPLFSLLSDLPPHHKIILVGHSAGGGSITAALCKFPDKISMAVYLAADMVQPGSTSSSNSSIKSVGEEDIWEITYGEGPDKPPTGVLMKEEFRHQHYYSQSPLEDVTLASKLLRPAPVRALLGVDKLPPNPKAEQVPRVYIKTGKDNIVSSLRQDRFVEKGPPSQFYTLEESDHCPFFSVPTTLSAYLLRAVSFLKL</sequence>
<dbReference type="Proteomes" id="UP000836841">
    <property type="component" value="Chromosome 7"/>
</dbReference>
<dbReference type="GO" id="GO:0080030">
    <property type="term" value="F:methyl indole-3-acetate esterase activity"/>
    <property type="evidence" value="ECO:0007669"/>
    <property type="project" value="TreeGrafter"/>
</dbReference>
<keyword evidence="1" id="KW-0378">Hydrolase</keyword>
<name>A0AAU9T6J7_THLAR</name>
<proteinExistence type="predicted"/>
<evidence type="ECO:0000313" key="3">
    <source>
        <dbReference type="EMBL" id="CAH2078854.1"/>
    </source>
</evidence>
<evidence type="ECO:0000313" key="4">
    <source>
        <dbReference type="Proteomes" id="UP000836841"/>
    </source>
</evidence>